<feature type="transmembrane region" description="Helical" evidence="1">
    <location>
        <begin position="12"/>
        <end position="30"/>
    </location>
</feature>
<evidence type="ECO:0000313" key="2">
    <source>
        <dbReference type="EMBL" id="KAJ5741081.1"/>
    </source>
</evidence>
<organism evidence="2 3">
    <name type="scientific">Penicillium malachiteum</name>
    <dbReference type="NCBI Taxonomy" id="1324776"/>
    <lineage>
        <taxon>Eukaryota</taxon>
        <taxon>Fungi</taxon>
        <taxon>Dikarya</taxon>
        <taxon>Ascomycota</taxon>
        <taxon>Pezizomycotina</taxon>
        <taxon>Eurotiomycetes</taxon>
        <taxon>Eurotiomycetidae</taxon>
        <taxon>Eurotiales</taxon>
        <taxon>Aspergillaceae</taxon>
        <taxon>Penicillium</taxon>
    </lineage>
</organism>
<keyword evidence="1" id="KW-0472">Membrane</keyword>
<keyword evidence="3" id="KW-1185">Reference proteome</keyword>
<protein>
    <submittedName>
        <fullName evidence="2">Uncharacterized protein</fullName>
    </submittedName>
</protein>
<keyword evidence="1" id="KW-0812">Transmembrane</keyword>
<reference evidence="2" key="1">
    <citation type="journal article" date="2023" name="IMA Fungus">
        <title>Comparative genomic study of the Penicillium genus elucidates a diverse pangenome and 15 lateral gene transfer events.</title>
        <authorList>
            <person name="Petersen C."/>
            <person name="Sorensen T."/>
            <person name="Nielsen M.R."/>
            <person name="Sondergaard T.E."/>
            <person name="Sorensen J.L."/>
            <person name="Fitzpatrick D.A."/>
            <person name="Frisvad J.C."/>
            <person name="Nielsen K.L."/>
        </authorList>
    </citation>
    <scope>NUCLEOTIDE SEQUENCE</scope>
    <source>
        <strain evidence="2">IBT 17514</strain>
    </source>
</reference>
<accession>A0AAD6HXW4</accession>
<proteinExistence type="predicted"/>
<dbReference type="AlphaFoldDB" id="A0AAD6HXW4"/>
<keyword evidence="1" id="KW-1133">Transmembrane helix</keyword>
<sequence length="133" mass="14620">MKPAAAEAFEYCWIVMFVISLDVLLAGYLIDLYAEAFGWSWIVFFVTDADGLLHPHSSVFDRCLTGKSIADLLTEAGLDYAWDPIWSSLIPGGFVHAVVSAAVNSRLAWGFLPVVSFAKPEGTLTLVMYLVLE</sequence>
<comment type="caution">
    <text evidence="2">The sequence shown here is derived from an EMBL/GenBank/DDBJ whole genome shotgun (WGS) entry which is preliminary data.</text>
</comment>
<name>A0AAD6HXW4_9EURO</name>
<gene>
    <name evidence="2" type="ORF">N7493_000953</name>
</gene>
<dbReference type="Proteomes" id="UP001215712">
    <property type="component" value="Unassembled WGS sequence"/>
</dbReference>
<dbReference type="EMBL" id="JAQJAN010000001">
    <property type="protein sequence ID" value="KAJ5741081.1"/>
    <property type="molecule type" value="Genomic_DNA"/>
</dbReference>
<reference evidence="2" key="2">
    <citation type="submission" date="2023-01" db="EMBL/GenBank/DDBJ databases">
        <authorList>
            <person name="Petersen C."/>
        </authorList>
    </citation>
    <scope>NUCLEOTIDE SEQUENCE</scope>
    <source>
        <strain evidence="2">IBT 17514</strain>
    </source>
</reference>
<evidence type="ECO:0000313" key="3">
    <source>
        <dbReference type="Proteomes" id="UP001215712"/>
    </source>
</evidence>
<evidence type="ECO:0000256" key="1">
    <source>
        <dbReference type="SAM" id="Phobius"/>
    </source>
</evidence>